<comment type="caution">
    <text evidence="1">The sequence shown here is derived from an EMBL/GenBank/DDBJ whole genome shotgun (WGS) entry which is preliminary data.</text>
</comment>
<dbReference type="AlphaFoldDB" id="N1TZ27"/>
<name>N1TZ27_9LEPT</name>
<organism evidence="1 2">
    <name type="scientific">Leptospira weilii str. Ecochallenge</name>
    <dbReference type="NCBI Taxonomy" id="1049986"/>
    <lineage>
        <taxon>Bacteria</taxon>
        <taxon>Pseudomonadati</taxon>
        <taxon>Spirochaetota</taxon>
        <taxon>Spirochaetia</taxon>
        <taxon>Leptospirales</taxon>
        <taxon>Leptospiraceae</taxon>
        <taxon>Leptospira</taxon>
    </lineage>
</organism>
<gene>
    <name evidence="1" type="ORF">LEP1GSC043_3488</name>
</gene>
<proteinExistence type="predicted"/>
<evidence type="ECO:0000313" key="1">
    <source>
        <dbReference type="EMBL" id="EMY13528.1"/>
    </source>
</evidence>
<accession>N1TZ27</accession>
<reference evidence="1 2" key="1">
    <citation type="submission" date="2013-02" db="EMBL/GenBank/DDBJ databases">
        <authorList>
            <person name="Harkins D.M."/>
            <person name="Durkin A.S."/>
            <person name="Brinkac L.M."/>
            <person name="Haft D.H."/>
            <person name="Selengut J.D."/>
            <person name="Sanka R."/>
            <person name="DePew J."/>
            <person name="Purushe J."/>
            <person name="Haake D.A."/>
            <person name="Matsunaga J."/>
            <person name="Vinetz J.M."/>
            <person name="Sutton G.G."/>
            <person name="Nierman W.C."/>
            <person name="Fouts D.E."/>
        </authorList>
    </citation>
    <scope>NUCLEOTIDE SEQUENCE [LARGE SCALE GENOMIC DNA]</scope>
    <source>
        <strain evidence="1 2">Ecochallenge</strain>
    </source>
</reference>
<dbReference type="Proteomes" id="UP000012249">
    <property type="component" value="Unassembled WGS sequence"/>
</dbReference>
<sequence>MFLRFGKDSKVLKNAKAIVAEIPKELKHYVVTVGSNIELKRGRASHFIYETRELRRQPAERLRKALRLS</sequence>
<evidence type="ECO:0000313" key="2">
    <source>
        <dbReference type="Proteomes" id="UP000012249"/>
    </source>
</evidence>
<protein>
    <submittedName>
        <fullName evidence="1">Uncharacterized protein</fullName>
    </submittedName>
</protein>
<feature type="non-terminal residue" evidence="1">
    <location>
        <position position="69"/>
    </location>
</feature>
<dbReference type="EMBL" id="AHMI02000230">
    <property type="protein sequence ID" value="EMY13528.1"/>
    <property type="molecule type" value="Genomic_DNA"/>
</dbReference>